<dbReference type="Proteomes" id="UP001620626">
    <property type="component" value="Unassembled WGS sequence"/>
</dbReference>
<evidence type="ECO:0000256" key="1">
    <source>
        <dbReference type="RuleBase" id="RU004273"/>
    </source>
</evidence>
<dbReference type="SUPFAM" id="SSF56300">
    <property type="entry name" value="Metallo-dependent phosphatases"/>
    <property type="match status" value="1"/>
</dbReference>
<sequence>MKVFAKFNAFYREQQISANPSLIFIFNFLPFAGQRRTHFPQRHSTDYDTTTMNEEYCFSTSTAVAQSWTQTNFREVDEQPDNLVDALIAKLSRTTLEQFTSEVSAQDIHKLCDITVSVLQQQSMLIRLQPPVVLCGDIHGQFRDLLRIFKTMGFPPDKKYLFLGDYVDRGTQSLETMVLLFCYKVKYPDSVILLRGNHECSNMNRAYGFFEEVERRYGQMDAYALWNHFNQTFAWLPYVGLIGNKILCMHGGISDKLTSLEQLNDLRPTTEPPNPSLEIDLLWADPVPGIQGVRPNNRGASVQFGEDMVHKICNLLGVDLIIRAHQVVQGGVEFFADRRLITLFSAPHYENMHNTGAIIAIAEDLSYTVHTFPPL</sequence>
<evidence type="ECO:0000259" key="2">
    <source>
        <dbReference type="PROSITE" id="PS00125"/>
    </source>
</evidence>
<reference evidence="3 4" key="1">
    <citation type="submission" date="2024-10" db="EMBL/GenBank/DDBJ databases">
        <authorList>
            <person name="Kim D."/>
        </authorList>
    </citation>
    <scope>NUCLEOTIDE SEQUENCE [LARGE SCALE GENOMIC DNA]</scope>
    <source>
        <strain evidence="3">BH-2024</strain>
    </source>
</reference>
<dbReference type="PRINTS" id="PR00114">
    <property type="entry name" value="STPHPHTASE"/>
</dbReference>
<dbReference type="PANTHER" id="PTHR11668">
    <property type="entry name" value="SERINE/THREONINE PROTEIN PHOSPHATASE"/>
    <property type="match status" value="1"/>
</dbReference>
<comment type="similarity">
    <text evidence="1">Belongs to the PPP phosphatase family.</text>
</comment>
<dbReference type="GO" id="GO:0004722">
    <property type="term" value="F:protein serine/threonine phosphatase activity"/>
    <property type="evidence" value="ECO:0007669"/>
    <property type="project" value="UniProtKB-EC"/>
</dbReference>
<comment type="catalytic activity">
    <reaction evidence="1">
        <text>O-phospho-L-threonyl-[protein] + H2O = L-threonyl-[protein] + phosphate</text>
        <dbReference type="Rhea" id="RHEA:47004"/>
        <dbReference type="Rhea" id="RHEA-COMP:11060"/>
        <dbReference type="Rhea" id="RHEA-COMP:11605"/>
        <dbReference type="ChEBI" id="CHEBI:15377"/>
        <dbReference type="ChEBI" id="CHEBI:30013"/>
        <dbReference type="ChEBI" id="CHEBI:43474"/>
        <dbReference type="ChEBI" id="CHEBI:61977"/>
        <dbReference type="EC" id="3.1.3.16"/>
    </reaction>
</comment>
<gene>
    <name evidence="3" type="ORF">niasHT_020845</name>
</gene>
<dbReference type="Pfam" id="PF00149">
    <property type="entry name" value="Metallophos"/>
    <property type="match status" value="1"/>
</dbReference>
<dbReference type="AlphaFoldDB" id="A0ABD2KLK1"/>
<dbReference type="InterPro" id="IPR050341">
    <property type="entry name" value="PP1_catalytic_subunit"/>
</dbReference>
<protein>
    <recommendedName>
        <fullName evidence="1">Serine/threonine-protein phosphatase</fullName>
        <ecNumber evidence="1">3.1.3.16</ecNumber>
    </recommendedName>
</protein>
<dbReference type="PANTHER" id="PTHR11668:SF492">
    <property type="entry name" value="SERINE_THREONINE-PROTEIN PHOSPHATASE PP1-DELTA-RELATED"/>
    <property type="match status" value="1"/>
</dbReference>
<feature type="domain" description="Serine/threonine specific protein phosphatases" evidence="2">
    <location>
        <begin position="194"/>
        <end position="199"/>
    </location>
</feature>
<evidence type="ECO:0000313" key="3">
    <source>
        <dbReference type="EMBL" id="KAL3103816.1"/>
    </source>
</evidence>
<dbReference type="EC" id="3.1.3.16" evidence="1"/>
<keyword evidence="1" id="KW-0378">Hydrolase</keyword>
<dbReference type="InterPro" id="IPR006186">
    <property type="entry name" value="Ser/Thr-sp_prot-phosphatase"/>
</dbReference>
<dbReference type="InterPro" id="IPR029052">
    <property type="entry name" value="Metallo-depent_PP-like"/>
</dbReference>
<dbReference type="EMBL" id="JBICBT010000725">
    <property type="protein sequence ID" value="KAL3103816.1"/>
    <property type="molecule type" value="Genomic_DNA"/>
</dbReference>
<proteinExistence type="inferred from homology"/>
<dbReference type="PROSITE" id="PS00125">
    <property type="entry name" value="SER_THR_PHOSPHATASE"/>
    <property type="match status" value="1"/>
</dbReference>
<accession>A0ABD2KLK1</accession>
<dbReference type="SMART" id="SM00156">
    <property type="entry name" value="PP2Ac"/>
    <property type="match status" value="1"/>
</dbReference>
<name>A0ABD2KLK1_9BILA</name>
<keyword evidence="4" id="KW-1185">Reference proteome</keyword>
<dbReference type="Gene3D" id="3.60.21.10">
    <property type="match status" value="1"/>
</dbReference>
<evidence type="ECO:0000313" key="4">
    <source>
        <dbReference type="Proteomes" id="UP001620626"/>
    </source>
</evidence>
<organism evidence="3 4">
    <name type="scientific">Heterodera trifolii</name>
    <dbReference type="NCBI Taxonomy" id="157864"/>
    <lineage>
        <taxon>Eukaryota</taxon>
        <taxon>Metazoa</taxon>
        <taxon>Ecdysozoa</taxon>
        <taxon>Nematoda</taxon>
        <taxon>Chromadorea</taxon>
        <taxon>Rhabditida</taxon>
        <taxon>Tylenchina</taxon>
        <taxon>Tylenchomorpha</taxon>
        <taxon>Tylenchoidea</taxon>
        <taxon>Heteroderidae</taxon>
        <taxon>Heteroderinae</taxon>
        <taxon>Heterodera</taxon>
    </lineage>
</organism>
<comment type="caution">
    <text evidence="3">The sequence shown here is derived from an EMBL/GenBank/DDBJ whole genome shotgun (WGS) entry which is preliminary data.</text>
</comment>
<dbReference type="InterPro" id="IPR004843">
    <property type="entry name" value="Calcineurin-like_PHP"/>
</dbReference>